<evidence type="ECO:0000313" key="6">
    <source>
        <dbReference type="Proteomes" id="UP000015105"/>
    </source>
</evidence>
<evidence type="ECO:0000256" key="1">
    <source>
        <dbReference type="RuleBase" id="RU363044"/>
    </source>
</evidence>
<keyword evidence="6" id="KW-1185">Reference proteome</keyword>
<dbReference type="GO" id="GO:0016887">
    <property type="term" value="F:ATP hydrolysis activity"/>
    <property type="evidence" value="ECO:0007669"/>
    <property type="project" value="RHEA"/>
</dbReference>
<dbReference type="Pfam" id="PF14214">
    <property type="entry name" value="Helitron_like_N"/>
    <property type="match status" value="1"/>
</dbReference>
<dbReference type="PANTHER" id="PTHR10492:SF92">
    <property type="entry name" value="ATP-DEPENDENT DNA HELICASE"/>
    <property type="match status" value="1"/>
</dbReference>
<dbReference type="InterPro" id="IPR010285">
    <property type="entry name" value="DNA_helicase_pif1-like_DEAD"/>
</dbReference>
<keyword evidence="1" id="KW-0547">Nucleotide-binding</keyword>
<dbReference type="EnsemblPlants" id="AET2Gv20868700.13">
    <property type="protein sequence ID" value="AET2Gv20868700.13"/>
    <property type="gene ID" value="AET2Gv20868700"/>
</dbReference>
<evidence type="ECO:0000259" key="3">
    <source>
        <dbReference type="Pfam" id="PF14214"/>
    </source>
</evidence>
<reference evidence="6" key="2">
    <citation type="journal article" date="2017" name="Nat. Plants">
        <title>The Aegilops tauschii genome reveals multiple impacts of transposons.</title>
        <authorList>
            <person name="Zhao G."/>
            <person name="Zou C."/>
            <person name="Li K."/>
            <person name="Wang K."/>
            <person name="Li T."/>
            <person name="Gao L."/>
            <person name="Zhang X."/>
            <person name="Wang H."/>
            <person name="Yang Z."/>
            <person name="Liu X."/>
            <person name="Jiang W."/>
            <person name="Mao L."/>
            <person name="Kong X."/>
            <person name="Jiao Y."/>
            <person name="Jia J."/>
        </authorList>
    </citation>
    <scope>NUCLEOTIDE SEQUENCE [LARGE SCALE GENOMIC DNA]</scope>
    <source>
        <strain evidence="6">cv. AL8/78</strain>
    </source>
</reference>
<dbReference type="PANTHER" id="PTHR10492">
    <property type="match status" value="1"/>
</dbReference>
<dbReference type="InterPro" id="IPR027417">
    <property type="entry name" value="P-loop_NTPase"/>
</dbReference>
<protein>
    <recommendedName>
        <fullName evidence="1">ATP-dependent DNA helicase</fullName>
        <ecNumber evidence="1">5.6.2.3</ecNumber>
    </recommendedName>
</protein>
<dbReference type="SUPFAM" id="SSF52540">
    <property type="entry name" value="P-loop containing nucleoside triphosphate hydrolases"/>
    <property type="match status" value="2"/>
</dbReference>
<dbReference type="InterPro" id="IPR049163">
    <property type="entry name" value="Pif1-like_2B_dom"/>
</dbReference>
<dbReference type="GO" id="GO:0006310">
    <property type="term" value="P:DNA recombination"/>
    <property type="evidence" value="ECO:0007669"/>
    <property type="project" value="UniProtKB-KW"/>
</dbReference>
<dbReference type="GO" id="GO:0043139">
    <property type="term" value="F:5'-3' DNA helicase activity"/>
    <property type="evidence" value="ECO:0007669"/>
    <property type="project" value="UniProtKB-EC"/>
</dbReference>
<evidence type="ECO:0000259" key="4">
    <source>
        <dbReference type="Pfam" id="PF21530"/>
    </source>
</evidence>
<comment type="similarity">
    <text evidence="1">Belongs to the helicase family.</text>
</comment>
<dbReference type="Pfam" id="PF21530">
    <property type="entry name" value="Pif1_2B_dom"/>
    <property type="match status" value="1"/>
</dbReference>
<keyword evidence="1" id="KW-0234">DNA repair</keyword>
<dbReference type="GO" id="GO:0006281">
    <property type="term" value="P:DNA repair"/>
    <property type="evidence" value="ECO:0007669"/>
    <property type="project" value="UniProtKB-KW"/>
</dbReference>
<evidence type="ECO:0000259" key="2">
    <source>
        <dbReference type="Pfam" id="PF05970"/>
    </source>
</evidence>
<dbReference type="Proteomes" id="UP000015105">
    <property type="component" value="Chromosome 2D"/>
</dbReference>
<reference evidence="5" key="4">
    <citation type="submission" date="2019-03" db="UniProtKB">
        <authorList>
            <consortium name="EnsemblPlants"/>
        </authorList>
    </citation>
    <scope>IDENTIFICATION</scope>
</reference>
<dbReference type="FunFam" id="3.40.50.300:FF:002884">
    <property type="entry name" value="ATP-dependent DNA helicase"/>
    <property type="match status" value="1"/>
</dbReference>
<keyword evidence="1" id="KW-0067">ATP-binding</keyword>
<dbReference type="GO" id="GO:0005524">
    <property type="term" value="F:ATP binding"/>
    <property type="evidence" value="ECO:0007669"/>
    <property type="project" value="UniProtKB-KW"/>
</dbReference>
<reference evidence="5" key="3">
    <citation type="journal article" date="2017" name="Nature">
        <title>Genome sequence of the progenitor of the wheat D genome Aegilops tauschii.</title>
        <authorList>
            <person name="Luo M.C."/>
            <person name="Gu Y.Q."/>
            <person name="Puiu D."/>
            <person name="Wang H."/>
            <person name="Twardziok S.O."/>
            <person name="Deal K.R."/>
            <person name="Huo N."/>
            <person name="Zhu T."/>
            <person name="Wang L."/>
            <person name="Wang Y."/>
            <person name="McGuire P.E."/>
            <person name="Liu S."/>
            <person name="Long H."/>
            <person name="Ramasamy R.K."/>
            <person name="Rodriguez J.C."/>
            <person name="Van S.L."/>
            <person name="Yuan L."/>
            <person name="Wang Z."/>
            <person name="Xia Z."/>
            <person name="Xiao L."/>
            <person name="Anderson O.D."/>
            <person name="Ouyang S."/>
            <person name="Liang Y."/>
            <person name="Zimin A.V."/>
            <person name="Pertea G."/>
            <person name="Qi P."/>
            <person name="Bennetzen J.L."/>
            <person name="Dai X."/>
            <person name="Dawson M.W."/>
            <person name="Muller H.G."/>
            <person name="Kugler K."/>
            <person name="Rivarola-Duarte L."/>
            <person name="Spannagl M."/>
            <person name="Mayer K.F.X."/>
            <person name="Lu F.H."/>
            <person name="Bevan M.W."/>
            <person name="Leroy P."/>
            <person name="Li P."/>
            <person name="You F.M."/>
            <person name="Sun Q."/>
            <person name="Liu Z."/>
            <person name="Lyons E."/>
            <person name="Wicker T."/>
            <person name="Salzberg S.L."/>
            <person name="Devos K.M."/>
            <person name="Dvorak J."/>
        </authorList>
    </citation>
    <scope>NUCLEOTIDE SEQUENCE [LARGE SCALE GENOMIC DNA]</scope>
    <source>
        <strain evidence="5">cv. AL8/78</strain>
    </source>
</reference>
<keyword evidence="1" id="KW-0227">DNA damage</keyword>
<proteinExistence type="inferred from homology"/>
<evidence type="ECO:0000313" key="5">
    <source>
        <dbReference type="EnsemblPlants" id="AET2Gv20868700.13"/>
    </source>
</evidence>
<feature type="domain" description="DNA helicase Pif1-like 2B" evidence="4">
    <location>
        <begin position="838"/>
        <end position="884"/>
    </location>
</feature>
<dbReference type="Pfam" id="PF05970">
    <property type="entry name" value="PIF1"/>
    <property type="match status" value="1"/>
</dbReference>
<dbReference type="AlphaFoldDB" id="A0A453CK12"/>
<keyword evidence="1" id="KW-0378">Hydrolase</keyword>
<dbReference type="Gene3D" id="3.40.50.300">
    <property type="entry name" value="P-loop containing nucleotide triphosphate hydrolases"/>
    <property type="match status" value="2"/>
</dbReference>
<feature type="domain" description="DNA helicase Pif1-like DEAD-box helicase" evidence="2">
    <location>
        <begin position="553"/>
        <end position="747"/>
    </location>
</feature>
<name>A0A453CK12_AEGTS</name>
<comment type="cofactor">
    <cofactor evidence="1">
        <name>Mg(2+)</name>
        <dbReference type="ChEBI" id="CHEBI:18420"/>
    </cofactor>
</comment>
<organism evidence="5 6">
    <name type="scientific">Aegilops tauschii subsp. strangulata</name>
    <name type="common">Goatgrass</name>
    <dbReference type="NCBI Taxonomy" id="200361"/>
    <lineage>
        <taxon>Eukaryota</taxon>
        <taxon>Viridiplantae</taxon>
        <taxon>Streptophyta</taxon>
        <taxon>Embryophyta</taxon>
        <taxon>Tracheophyta</taxon>
        <taxon>Spermatophyta</taxon>
        <taxon>Magnoliopsida</taxon>
        <taxon>Liliopsida</taxon>
        <taxon>Poales</taxon>
        <taxon>Poaceae</taxon>
        <taxon>BOP clade</taxon>
        <taxon>Pooideae</taxon>
        <taxon>Triticodae</taxon>
        <taxon>Triticeae</taxon>
        <taxon>Triticinae</taxon>
        <taxon>Aegilops</taxon>
    </lineage>
</organism>
<dbReference type="GO" id="GO:0000723">
    <property type="term" value="P:telomere maintenance"/>
    <property type="evidence" value="ECO:0007669"/>
    <property type="project" value="InterPro"/>
</dbReference>
<dbReference type="EC" id="5.6.2.3" evidence="1"/>
<dbReference type="InterPro" id="IPR025476">
    <property type="entry name" value="Helitron_helicase-like"/>
</dbReference>
<dbReference type="CDD" id="cd18809">
    <property type="entry name" value="SF1_C_RecD"/>
    <property type="match status" value="1"/>
</dbReference>
<keyword evidence="1" id="KW-0233">DNA recombination</keyword>
<dbReference type="Gramene" id="AET2Gv20868700.13">
    <property type="protein sequence ID" value="AET2Gv20868700.13"/>
    <property type="gene ID" value="AET2Gv20868700"/>
</dbReference>
<reference evidence="5" key="5">
    <citation type="journal article" date="2021" name="G3 (Bethesda)">
        <title>Aegilops tauschii genome assembly Aet v5.0 features greater sequence contiguity and improved annotation.</title>
        <authorList>
            <person name="Wang L."/>
            <person name="Zhu T."/>
            <person name="Rodriguez J.C."/>
            <person name="Deal K.R."/>
            <person name="Dubcovsky J."/>
            <person name="McGuire P.E."/>
            <person name="Lux T."/>
            <person name="Spannagl M."/>
            <person name="Mayer K.F.X."/>
            <person name="Baldrich P."/>
            <person name="Meyers B.C."/>
            <person name="Huo N."/>
            <person name="Gu Y.Q."/>
            <person name="Zhou H."/>
            <person name="Devos K.M."/>
            <person name="Bennetzen J.L."/>
            <person name="Unver T."/>
            <person name="Budak H."/>
            <person name="Gulick P.J."/>
            <person name="Galiba G."/>
            <person name="Kalapos B."/>
            <person name="Nelson D.R."/>
            <person name="Li P."/>
            <person name="You F.M."/>
            <person name="Luo M.C."/>
            <person name="Dvorak J."/>
        </authorList>
    </citation>
    <scope>NUCLEOTIDE SEQUENCE [LARGE SCALE GENOMIC DNA]</scope>
    <source>
        <strain evidence="5">cv. AL8/78</strain>
    </source>
</reference>
<keyword evidence="1" id="KW-0347">Helicase</keyword>
<sequence>MRRGVFNTMLYGKRLFQQYVVDMYIKVESSRLDYIKKHQEQIRADLYQGVVDSLQAGENRADEVGKRTIVPSSFIGGRRDRRRRYLDAMALVQKYGKPNIFLTMTCNPNWDEIISELEPGQTPRDRPDLIVRVFRAKLEDLKIQLFKRHIFGKVATYVYVVEFQKRGLPHAHFLLIMEGRYKLTCPEQYDCLISAELPDKSKYPELYKMVVKHMMHGPCGVLNPKNVCMQKGSCKNYYPRPFVRGQELDNRWVVPYNPYLLRRYNCHINVEVCSSIKAVKYLFKYIYKGHDRASVSIDEVDSDRNIDEIKQYRDSRWVTPPEALWRIYGFDLSQIFPSVRQLQLHLPNMHMVSFPAGANLDDVLSQEGASKTMLTEYFEANKKYELARGILYKDFPSYFVWMSGGKYWKRRDERMQIGRIVSAHPAEGERYYLRVLLNHVTGATSFQDLRTVNGIVYSTFREAAERRGLIESDNTINECLDEAKVFHMPSSLRRLFATILVFCEPSNVRGLWDRHMEAMTEDYRLTQMCPHAVEQMALLDIKNMLESMGKDISINSGQGGVFFVDGPGGTGKTYLYKALLAKVRAEGKIAVATATSGVAASILPGGRTAHSRFKIPLNTEDGGVCSFTKQSGTAKLLMRASLIIWDEASMTKRHAVEALDNSMRDIMARPDLPFGGKTIVFGGDFRQVLPVVRKGTRSQITDATLRKSYLWENMRQLRLVRNMRAQSDPWFADYLLSVGNGTEDTVDDDYIRLPDEICVPYTSDATDIDKLIESVFQMTLEENLLDPNYITSRAILSTRNEYVDKINMKMIERFPGEEMIYYSFDHAEDDPHNYYPAEFLNSLTPNGLPPHILKLKINCPIILLRNIDPASGLCNGTRLIVRGFMRNAIDAEIVLGQHASKRVFLPRIPLCPSDDEMFPFRFKRKQFPVRLSFAMTINKAQGQTIPNVGVYLPEPVFSHGQLYVALSRATSRSNMKILTVPDKKRK</sequence>
<reference evidence="6" key="1">
    <citation type="journal article" date="2014" name="Science">
        <title>Ancient hybridizations among the ancestral genomes of bread wheat.</title>
        <authorList>
            <consortium name="International Wheat Genome Sequencing Consortium,"/>
            <person name="Marcussen T."/>
            <person name="Sandve S.R."/>
            <person name="Heier L."/>
            <person name="Spannagl M."/>
            <person name="Pfeifer M."/>
            <person name="Jakobsen K.S."/>
            <person name="Wulff B.B."/>
            <person name="Steuernagel B."/>
            <person name="Mayer K.F."/>
            <person name="Olsen O.A."/>
        </authorList>
    </citation>
    <scope>NUCLEOTIDE SEQUENCE [LARGE SCALE GENOMIC DNA]</scope>
    <source>
        <strain evidence="6">cv. AL8/78</strain>
    </source>
</reference>
<accession>A0A453CK12</accession>
<comment type="catalytic activity">
    <reaction evidence="1">
        <text>ATP + H2O = ADP + phosphate + H(+)</text>
        <dbReference type="Rhea" id="RHEA:13065"/>
        <dbReference type="ChEBI" id="CHEBI:15377"/>
        <dbReference type="ChEBI" id="CHEBI:15378"/>
        <dbReference type="ChEBI" id="CHEBI:30616"/>
        <dbReference type="ChEBI" id="CHEBI:43474"/>
        <dbReference type="ChEBI" id="CHEBI:456216"/>
        <dbReference type="EC" id="5.6.2.3"/>
    </reaction>
</comment>
<feature type="domain" description="Helitron helicase-like" evidence="3">
    <location>
        <begin position="2"/>
        <end position="175"/>
    </location>
</feature>